<comment type="caution">
    <text evidence="2">The sequence shown here is derived from an EMBL/GenBank/DDBJ whole genome shotgun (WGS) entry which is preliminary data.</text>
</comment>
<keyword evidence="1" id="KW-1133">Transmembrane helix</keyword>
<name>A0A627YSZ5_SALER</name>
<accession>A0A627YSZ5</accession>
<feature type="transmembrane region" description="Helical" evidence="1">
    <location>
        <begin position="26"/>
        <end position="45"/>
    </location>
</feature>
<proteinExistence type="predicted"/>
<evidence type="ECO:0000313" key="2">
    <source>
        <dbReference type="EMBL" id="EDD1396855.1"/>
    </source>
</evidence>
<dbReference type="EMBL" id="AALTFF010000085">
    <property type="protein sequence ID" value="EDD1396855.1"/>
    <property type="molecule type" value="Genomic_DNA"/>
</dbReference>
<keyword evidence="1" id="KW-0812">Transmembrane</keyword>
<gene>
    <name evidence="2" type="ORF">GAZ56_22085</name>
</gene>
<dbReference type="AlphaFoldDB" id="A0A627YSZ5"/>
<evidence type="ECO:0000256" key="1">
    <source>
        <dbReference type="SAM" id="Phobius"/>
    </source>
</evidence>
<sequence length="50" mass="5695">MFMFLPFLLALSVAMGAINRKDKVSYILWAVLLIVTILSFIHHMTNSLTL</sequence>
<reference evidence="2" key="1">
    <citation type="submission" date="2019-10" db="EMBL/GenBank/DDBJ databases">
        <authorList>
            <consortium name="PulseNet: The National Subtyping Network for Foodborne Disease Surveillance"/>
            <person name="Tarr C.L."/>
            <person name="Trees E."/>
            <person name="Katz L.S."/>
            <person name="Carleton-Romer H.A."/>
            <person name="Stroika S."/>
            <person name="Kucerova Z."/>
            <person name="Roache K.F."/>
            <person name="Sabol A.L."/>
            <person name="Besser J."/>
            <person name="Gerner-Smidt P."/>
        </authorList>
    </citation>
    <scope>NUCLEOTIDE SEQUENCE</scope>
    <source>
        <strain evidence="2">PNUSAS105749</strain>
    </source>
</reference>
<dbReference type="Pfam" id="PF19455">
    <property type="entry name" value="DUF5993"/>
    <property type="match status" value="1"/>
</dbReference>
<dbReference type="InterPro" id="IPR046035">
    <property type="entry name" value="DUF5993"/>
</dbReference>
<organism evidence="2">
    <name type="scientific">Salmonella enterica</name>
    <name type="common">Salmonella choleraesuis</name>
    <dbReference type="NCBI Taxonomy" id="28901"/>
    <lineage>
        <taxon>Bacteria</taxon>
        <taxon>Pseudomonadati</taxon>
        <taxon>Pseudomonadota</taxon>
        <taxon>Gammaproteobacteria</taxon>
        <taxon>Enterobacterales</taxon>
        <taxon>Enterobacteriaceae</taxon>
        <taxon>Salmonella</taxon>
    </lineage>
</organism>
<keyword evidence="1" id="KW-0472">Membrane</keyword>
<protein>
    <submittedName>
        <fullName evidence="2">Uncharacterized protein</fullName>
    </submittedName>
</protein>